<proteinExistence type="predicted"/>
<evidence type="ECO:0000313" key="2">
    <source>
        <dbReference type="EMBL" id="MPY36848.1"/>
    </source>
</evidence>
<dbReference type="Proteomes" id="UP000325849">
    <property type="component" value="Unassembled WGS sequence"/>
</dbReference>
<dbReference type="OrthoDB" id="3871936at2"/>
<protein>
    <recommendedName>
        <fullName evidence="4">Nuclear transport factor 2 family protein</fullName>
    </recommendedName>
</protein>
<dbReference type="InterPro" id="IPR006311">
    <property type="entry name" value="TAT_signal"/>
</dbReference>
<gene>
    <name evidence="2" type="ORF">FNH09_38220</name>
</gene>
<feature type="signal peptide" evidence="1">
    <location>
        <begin position="1"/>
        <end position="36"/>
    </location>
</feature>
<comment type="caution">
    <text evidence="2">The sequence shown here is derived from an EMBL/GenBank/DDBJ whole genome shotgun (WGS) entry which is preliminary data.</text>
</comment>
<organism evidence="2 3">
    <name type="scientific">Streptomyces adustus</name>
    <dbReference type="NCBI Taxonomy" id="1609272"/>
    <lineage>
        <taxon>Bacteria</taxon>
        <taxon>Bacillati</taxon>
        <taxon>Actinomycetota</taxon>
        <taxon>Actinomycetes</taxon>
        <taxon>Kitasatosporales</taxon>
        <taxon>Streptomycetaceae</taxon>
        <taxon>Streptomyces</taxon>
    </lineage>
</organism>
<reference evidence="2 3" key="1">
    <citation type="submission" date="2019-07" db="EMBL/GenBank/DDBJ databases">
        <title>New species of Amycolatopsis and Streptomyces.</title>
        <authorList>
            <person name="Duangmal K."/>
            <person name="Teo W.F.A."/>
            <person name="Lipun K."/>
        </authorList>
    </citation>
    <scope>NUCLEOTIDE SEQUENCE [LARGE SCALE GENOMIC DNA]</scope>
    <source>
        <strain evidence="2 3">NBRC 109810</strain>
    </source>
</reference>
<keyword evidence="3" id="KW-1185">Reference proteome</keyword>
<dbReference type="AlphaFoldDB" id="A0A5N8VS74"/>
<name>A0A5N8VS74_9ACTN</name>
<sequence>MSTNTTARKTVRRTVLIAGLVAAVALPLGLTASAQATPVRAAKAAAAQGTVTGTASDNVTQVADFYGAYIDAKSDPEAGGRLATELRKFYVTADGLREVEKWETANLADGVLHAQNVPAQWTVKGTGTAGRVAVTLTWGQSDPTQLVVDLDRNHKITHIAGK</sequence>
<dbReference type="PROSITE" id="PS51318">
    <property type="entry name" value="TAT"/>
    <property type="match status" value="1"/>
</dbReference>
<accession>A0A5N8VS74</accession>
<evidence type="ECO:0000313" key="3">
    <source>
        <dbReference type="Proteomes" id="UP000325849"/>
    </source>
</evidence>
<evidence type="ECO:0000256" key="1">
    <source>
        <dbReference type="SAM" id="SignalP"/>
    </source>
</evidence>
<feature type="chain" id="PRO_5038416341" description="Nuclear transport factor 2 family protein" evidence="1">
    <location>
        <begin position="37"/>
        <end position="162"/>
    </location>
</feature>
<dbReference type="RefSeq" id="WP_152894469.1">
    <property type="nucleotide sequence ID" value="NZ_VJZD01000255.1"/>
</dbReference>
<dbReference type="Gene3D" id="3.10.450.50">
    <property type="match status" value="1"/>
</dbReference>
<dbReference type="EMBL" id="VJZD01000255">
    <property type="protein sequence ID" value="MPY36848.1"/>
    <property type="molecule type" value="Genomic_DNA"/>
</dbReference>
<evidence type="ECO:0008006" key="4">
    <source>
        <dbReference type="Google" id="ProtNLM"/>
    </source>
</evidence>
<keyword evidence="1" id="KW-0732">Signal</keyword>